<protein>
    <submittedName>
        <fullName evidence="1">Uncharacterized protein</fullName>
    </submittedName>
</protein>
<dbReference type="AlphaFoldDB" id="A0A4Y7QLJ3"/>
<dbReference type="InterPro" id="IPR029044">
    <property type="entry name" value="Nucleotide-diphossugar_trans"/>
</dbReference>
<accession>A0A4Y7QLJ3</accession>
<dbReference type="Gene3D" id="3.90.550.10">
    <property type="entry name" value="Spore Coat Polysaccharide Biosynthesis Protein SpsA, Chain A"/>
    <property type="match status" value="1"/>
</dbReference>
<proteinExistence type="predicted"/>
<organism evidence="1 2">
    <name type="scientific">Rickenella mellea</name>
    <dbReference type="NCBI Taxonomy" id="50990"/>
    <lineage>
        <taxon>Eukaryota</taxon>
        <taxon>Fungi</taxon>
        <taxon>Dikarya</taxon>
        <taxon>Basidiomycota</taxon>
        <taxon>Agaricomycotina</taxon>
        <taxon>Agaricomycetes</taxon>
        <taxon>Hymenochaetales</taxon>
        <taxon>Rickenellaceae</taxon>
        <taxon>Rickenella</taxon>
    </lineage>
</organism>
<gene>
    <name evidence="1" type="ORF">BD410DRAFT_835322</name>
</gene>
<evidence type="ECO:0000313" key="2">
    <source>
        <dbReference type="Proteomes" id="UP000294933"/>
    </source>
</evidence>
<name>A0A4Y7QLJ3_9AGAM</name>
<dbReference type="STRING" id="50990.A0A4Y7QLJ3"/>
<evidence type="ECO:0000313" key="1">
    <source>
        <dbReference type="EMBL" id="TDL28081.1"/>
    </source>
</evidence>
<sequence>MLSSRAEEISGGTREASYRVNSRRDHSFEVLSSSKADPPIPDATAIILNWSRPQNVVLIASVLCRSSLDGIIAEVFVWNNNPNATLSLHAFQETGCPSGKIRIFNSPENLYFQARFLACSQVRTPFCFIQDDDYVIRPEIIKSMHAFYTVTPNKRSIHLLPPHEHSLSRLRTVQHSHTKVVTTFAWLGHGTFVAKSSVSEFLKRLHFLQLPEDELRMADNYFTILRAQLPEIWLDQGIELAGGEPFTVGEEGHIRNTNALRYLDSLLDVESELFDRHENGLCYYQRPTRAPFRLSSNVVETNIYILSGIKHDVTDMSEMLSTGAQNRKIVGDERLNIHSSAPLSYAVDGVPHSAFLSAEYAKDGDYVSVDMLQATERHWRTVEMAWLVDGGTEGILRSCEYSQSIDGIQWTPIANPVVCHMVDSDTIASGHSPVTINIAVPTTLSECSIVVQDSNMSYTSRYFRATFRDQGERTVHEKWRIHEVWLRGVRVEG</sequence>
<reference evidence="1 2" key="1">
    <citation type="submission" date="2018-06" db="EMBL/GenBank/DDBJ databases">
        <title>A transcriptomic atlas of mushroom development highlights an independent origin of complex multicellularity.</title>
        <authorList>
            <consortium name="DOE Joint Genome Institute"/>
            <person name="Krizsan K."/>
            <person name="Almasi E."/>
            <person name="Merenyi Z."/>
            <person name="Sahu N."/>
            <person name="Viragh M."/>
            <person name="Koszo T."/>
            <person name="Mondo S."/>
            <person name="Kiss B."/>
            <person name="Balint B."/>
            <person name="Kues U."/>
            <person name="Barry K."/>
            <person name="Hegedus J.C."/>
            <person name="Henrissat B."/>
            <person name="Johnson J."/>
            <person name="Lipzen A."/>
            <person name="Ohm R."/>
            <person name="Nagy I."/>
            <person name="Pangilinan J."/>
            <person name="Yan J."/>
            <person name="Xiong Y."/>
            <person name="Grigoriev I.V."/>
            <person name="Hibbett D.S."/>
            <person name="Nagy L.G."/>
        </authorList>
    </citation>
    <scope>NUCLEOTIDE SEQUENCE [LARGE SCALE GENOMIC DNA]</scope>
    <source>
        <strain evidence="1 2">SZMC22713</strain>
    </source>
</reference>
<dbReference type="SUPFAM" id="SSF53448">
    <property type="entry name" value="Nucleotide-diphospho-sugar transferases"/>
    <property type="match status" value="1"/>
</dbReference>
<dbReference type="OrthoDB" id="1684102at2759"/>
<dbReference type="Proteomes" id="UP000294933">
    <property type="component" value="Unassembled WGS sequence"/>
</dbReference>
<dbReference type="VEuPathDB" id="FungiDB:BD410DRAFT_835322"/>
<keyword evidence="2" id="KW-1185">Reference proteome</keyword>
<dbReference type="EMBL" id="ML170158">
    <property type="protein sequence ID" value="TDL28081.1"/>
    <property type="molecule type" value="Genomic_DNA"/>
</dbReference>